<feature type="region of interest" description="Disordered" evidence="1">
    <location>
        <begin position="791"/>
        <end position="917"/>
    </location>
</feature>
<feature type="compositionally biased region" description="Basic and acidic residues" evidence="1">
    <location>
        <begin position="854"/>
        <end position="863"/>
    </location>
</feature>
<evidence type="ECO:0000256" key="1">
    <source>
        <dbReference type="SAM" id="MobiDB-lite"/>
    </source>
</evidence>
<feature type="compositionally biased region" description="Low complexity" evidence="1">
    <location>
        <begin position="874"/>
        <end position="886"/>
    </location>
</feature>
<dbReference type="Proteomes" id="UP000186922">
    <property type="component" value="Unassembled WGS sequence"/>
</dbReference>
<reference evidence="2 3" key="1">
    <citation type="journal article" date="2016" name="Nat. Commun.">
        <title>Extremotolerant tardigrade genome and improved radiotolerance of human cultured cells by tardigrade-unique protein.</title>
        <authorList>
            <person name="Hashimoto T."/>
            <person name="Horikawa D.D."/>
            <person name="Saito Y."/>
            <person name="Kuwahara H."/>
            <person name="Kozuka-Hata H."/>
            <person name="Shin-I T."/>
            <person name="Minakuchi Y."/>
            <person name="Ohishi K."/>
            <person name="Motoyama A."/>
            <person name="Aizu T."/>
            <person name="Enomoto A."/>
            <person name="Kondo K."/>
            <person name="Tanaka S."/>
            <person name="Hara Y."/>
            <person name="Koshikawa S."/>
            <person name="Sagara H."/>
            <person name="Miura T."/>
            <person name="Yokobori S."/>
            <person name="Miyagawa K."/>
            <person name="Suzuki Y."/>
            <person name="Kubo T."/>
            <person name="Oyama M."/>
            <person name="Kohara Y."/>
            <person name="Fujiyama A."/>
            <person name="Arakawa K."/>
            <person name="Katayama T."/>
            <person name="Toyoda A."/>
            <person name="Kunieda T."/>
        </authorList>
    </citation>
    <scope>NUCLEOTIDE SEQUENCE [LARGE SCALE GENOMIC DNA]</scope>
    <source>
        <strain evidence="2 3">YOKOZUNA-1</strain>
    </source>
</reference>
<feature type="region of interest" description="Disordered" evidence="1">
    <location>
        <begin position="1250"/>
        <end position="1298"/>
    </location>
</feature>
<protein>
    <submittedName>
        <fullName evidence="2">Uncharacterized protein</fullName>
    </submittedName>
</protein>
<organism evidence="2 3">
    <name type="scientific">Ramazzottius varieornatus</name>
    <name type="common">Water bear</name>
    <name type="synonym">Tardigrade</name>
    <dbReference type="NCBI Taxonomy" id="947166"/>
    <lineage>
        <taxon>Eukaryota</taxon>
        <taxon>Metazoa</taxon>
        <taxon>Ecdysozoa</taxon>
        <taxon>Tardigrada</taxon>
        <taxon>Eutardigrada</taxon>
        <taxon>Parachela</taxon>
        <taxon>Hypsibioidea</taxon>
        <taxon>Ramazzottiidae</taxon>
        <taxon>Ramazzottius</taxon>
    </lineage>
</organism>
<gene>
    <name evidence="2" type="primary">RvY_12489-1</name>
    <name evidence="2" type="synonym">RvY_12489.1</name>
    <name evidence="2" type="ORF">RvY_12489</name>
</gene>
<feature type="region of interest" description="Disordered" evidence="1">
    <location>
        <begin position="603"/>
        <end position="636"/>
    </location>
</feature>
<evidence type="ECO:0000313" key="2">
    <source>
        <dbReference type="EMBL" id="GAV01845.1"/>
    </source>
</evidence>
<feature type="region of interest" description="Disordered" evidence="1">
    <location>
        <begin position="1107"/>
        <end position="1162"/>
    </location>
</feature>
<feature type="region of interest" description="Disordered" evidence="1">
    <location>
        <begin position="531"/>
        <end position="574"/>
    </location>
</feature>
<feature type="compositionally biased region" description="Acidic residues" evidence="1">
    <location>
        <begin position="1271"/>
        <end position="1286"/>
    </location>
</feature>
<sequence>MEERKSITKRLATKLDRRVSELAMNSNEPVRHDREMKELVRLNQGPRPLYQIYEAKKTDNKDVDELNTFYSNKLYDLLSFTGKADLLKTETAVRSTDHCSYKPTRDMTMKEFLARMRDPDFDDLVVTGTNDPEHNVELSHRRSTEDTDGIADTLQDRDLHDGYYKNPLSDVFQPDDGQMSYGWYEEPAEPSTFPRLLVEAGNPDDVSITRKPEELCILVKLFSEPNRIPAVTLLLLRNTGKEPFEFGLLPVEYPADTLWSDEKSGLIYFIEGSGVLEGGDRHQLTVVFECHHQGTFAETYRLWVQPKHTKCPKSIILIVQGRSCPEKILTFPLETFQPMDIDNDKFHRDEDEKLDDHITESLWKLAERKGHCSQASIEDQFREANHVELQSAPATRLQYLWLFSHLDYRDIPWYDNIIEREKQAQSQLPGEINKRLLKDLSEAQRKLTHAQTVRPDWVDQEVPKEDKGVFWRQAGSVYKCPVHDQDLPLPGNVQHFTHTTSQIHVMQTNPNLQIFSHTDNNSAQATTAANANVTLNKGKSERTTGTPKKQSSKSQSDNFAKKAQNSGRSSKEKSLIKAEVFDTDWVPMIVQTDDVATDLEKRLGSMPKTDGKGQTVTKKKPYELNPDVGQPEKSIPGLIDQDKIANKAVMDARWLRHCLDQDWVRNAVSYVLLEKADKVKKQGETVPNPTEDQINDNDFLRDFPQWDWSINALRCAIQQSTHNIYIKLGLTREIAKVEASLNSTIKPKVPLNFTADEKTEELLTSTVEYVLKRGENYARGLARYLEKCYADTKPTEPPPSEELVKAREKVRAMEDTLNSPSARSAAARAARKAHKNSESDSEGGSSGKGGSRPVTRESGDKSMLRTSKSNVPMSAASTKASTVASSNNVKDGGGKDASKKGGNAHGPNGEMEKKSAEKEARINLAILEADYERQMETYQDEVNAHDRWRDDQLLEMNKQISAFVNGLWNKEVELLFERIQKPVDQLKLEEEIKEEEWRRDQLERRRANTLTTLYARLSAENSEVPLAVAGWRSCLTDMLVREDEGAEETWKEEWNLRKKEVKIFIKERPDERCKLAVRNIWRAPFEYQMEAQREELLPLRGKKNIQVSEDKAESSAQAPSTLSGKRDDLNAPKSASTNRKISVRSAAKHRTQTPTGADASASKINLEAQPKMVKIPPTKEELAAMKVVTGLRTALGDAWLEHRKAEESEHDSGDEWETEHEEVLDPWMYKPVNEETRQKLPKDFKFVSYKEPVQPEGVPKTKSKKPRGEGIWEEEPSSSSDDDEEINWNVVPNRGTKL</sequence>
<name>A0A1D1VJN8_RAMVA</name>
<comment type="caution">
    <text evidence="2">The sequence shown here is derived from an EMBL/GenBank/DDBJ whole genome shotgun (WGS) entry which is preliminary data.</text>
</comment>
<dbReference type="InterPro" id="IPR032707">
    <property type="entry name" value="MYCBPAP"/>
</dbReference>
<dbReference type="Pfam" id="PF14646">
    <property type="entry name" value="MYCBPAP"/>
    <property type="match status" value="1"/>
</dbReference>
<dbReference type="EMBL" id="BDGG01000007">
    <property type="protein sequence ID" value="GAV01845.1"/>
    <property type="molecule type" value="Genomic_DNA"/>
</dbReference>
<accession>A0A1D1VJN8</accession>
<proteinExistence type="predicted"/>
<evidence type="ECO:0000313" key="3">
    <source>
        <dbReference type="Proteomes" id="UP000186922"/>
    </source>
</evidence>
<feature type="compositionally biased region" description="Basic and acidic residues" evidence="1">
    <location>
        <begin position="802"/>
        <end position="814"/>
    </location>
</feature>
<dbReference type="OrthoDB" id="10069218at2759"/>
<feature type="compositionally biased region" description="Polar residues" evidence="1">
    <location>
        <begin position="1114"/>
        <end position="1123"/>
    </location>
</feature>
<feature type="compositionally biased region" description="Polar residues" evidence="1">
    <location>
        <begin position="543"/>
        <end position="568"/>
    </location>
</feature>
<keyword evidence="3" id="KW-1185">Reference proteome</keyword>
<feature type="compositionally biased region" description="Low complexity" evidence="1">
    <location>
        <begin position="819"/>
        <end position="828"/>
    </location>
</feature>